<proteinExistence type="predicted"/>
<feature type="signal peptide" evidence="2">
    <location>
        <begin position="1"/>
        <end position="34"/>
    </location>
</feature>
<keyword evidence="1" id="KW-0472">Membrane</keyword>
<organism evidence="3 4">
    <name type="scientific">Effrenium voratum</name>
    <dbReference type="NCBI Taxonomy" id="2562239"/>
    <lineage>
        <taxon>Eukaryota</taxon>
        <taxon>Sar</taxon>
        <taxon>Alveolata</taxon>
        <taxon>Dinophyceae</taxon>
        <taxon>Suessiales</taxon>
        <taxon>Symbiodiniaceae</taxon>
        <taxon>Effrenium</taxon>
    </lineage>
</organism>
<evidence type="ECO:0000313" key="4">
    <source>
        <dbReference type="Proteomes" id="UP001178507"/>
    </source>
</evidence>
<comment type="caution">
    <text evidence="3">The sequence shown here is derived from an EMBL/GenBank/DDBJ whole genome shotgun (WGS) entry which is preliminary data.</text>
</comment>
<accession>A0AA36IIC2</accession>
<feature type="transmembrane region" description="Helical" evidence="1">
    <location>
        <begin position="188"/>
        <end position="209"/>
    </location>
</feature>
<keyword evidence="1" id="KW-1133">Transmembrane helix</keyword>
<feature type="chain" id="PRO_5041360839" evidence="2">
    <location>
        <begin position="35"/>
        <end position="312"/>
    </location>
</feature>
<evidence type="ECO:0000313" key="3">
    <source>
        <dbReference type="EMBL" id="CAJ1388316.1"/>
    </source>
</evidence>
<keyword evidence="1" id="KW-0812">Transmembrane</keyword>
<keyword evidence="4" id="KW-1185">Reference proteome</keyword>
<gene>
    <name evidence="3" type="ORF">EVOR1521_LOCUS14212</name>
</gene>
<feature type="transmembrane region" description="Helical" evidence="1">
    <location>
        <begin position="244"/>
        <end position="265"/>
    </location>
</feature>
<dbReference type="EMBL" id="CAUJNA010001668">
    <property type="protein sequence ID" value="CAJ1388316.1"/>
    <property type="molecule type" value="Genomic_DNA"/>
</dbReference>
<sequence>MRHPKCPRLVVRLVLLAPSLLLRPVAVPLPAVDAAPLLRQMAGTRSRVNLVQVGACDGDFGEDASSNDPVQGFLLKEPKIHGLLVEANPNVCATLSSKVSGLFDGRVSAVNCAVVPGDSAEDAAFFVVSPRLAAEQPRKAFHWALYQLSSLDRAHVEKHHVHLGLSKQHFARYVEDFLGSKKICGPRLLFPFIFYVCFLLRGGSGGFLVTRAVFFTRAGRWLVGWLGGWVGGWGGVEVTDKKAAFSFLFGFLTFLFFFWGGRVGVAGWRPPTKRQPLWVFLFFFFLGGGVGGVCFPSFRFLFGAGVCVFGWR</sequence>
<name>A0AA36IIC2_9DINO</name>
<dbReference type="Proteomes" id="UP001178507">
    <property type="component" value="Unassembled WGS sequence"/>
</dbReference>
<protein>
    <submittedName>
        <fullName evidence="3">Uncharacterized protein</fullName>
    </submittedName>
</protein>
<dbReference type="AlphaFoldDB" id="A0AA36IIC2"/>
<evidence type="ECO:0000256" key="1">
    <source>
        <dbReference type="SAM" id="Phobius"/>
    </source>
</evidence>
<keyword evidence="2" id="KW-0732">Signal</keyword>
<reference evidence="3" key="1">
    <citation type="submission" date="2023-08" db="EMBL/GenBank/DDBJ databases">
        <authorList>
            <person name="Chen Y."/>
            <person name="Shah S."/>
            <person name="Dougan E. K."/>
            <person name="Thang M."/>
            <person name="Chan C."/>
        </authorList>
    </citation>
    <scope>NUCLEOTIDE SEQUENCE</scope>
</reference>
<feature type="transmembrane region" description="Helical" evidence="1">
    <location>
        <begin position="221"/>
        <end position="238"/>
    </location>
</feature>
<evidence type="ECO:0000256" key="2">
    <source>
        <dbReference type="SAM" id="SignalP"/>
    </source>
</evidence>
<feature type="transmembrane region" description="Helical" evidence="1">
    <location>
        <begin position="277"/>
        <end position="302"/>
    </location>
</feature>